<keyword evidence="2" id="KW-1185">Reference proteome</keyword>
<reference evidence="2" key="1">
    <citation type="journal article" date="2019" name="Int. J. Syst. Evol. Microbiol.">
        <title>The Global Catalogue of Microorganisms (GCM) 10K type strain sequencing project: providing services to taxonomists for standard genome sequencing and annotation.</title>
        <authorList>
            <consortium name="The Broad Institute Genomics Platform"/>
            <consortium name="The Broad Institute Genome Sequencing Center for Infectious Disease"/>
            <person name="Wu L."/>
            <person name="Ma J."/>
        </authorList>
    </citation>
    <scope>NUCLEOTIDE SEQUENCE [LARGE SCALE GENOMIC DNA]</scope>
    <source>
        <strain evidence="2">KCTC 33792</strain>
    </source>
</reference>
<comment type="caution">
    <text evidence="1">The sequence shown here is derived from an EMBL/GenBank/DDBJ whole genome shotgun (WGS) entry which is preliminary data.</text>
</comment>
<dbReference type="RefSeq" id="WP_380711525.1">
    <property type="nucleotide sequence ID" value="NZ_JBHUML010000002.1"/>
</dbReference>
<evidence type="ECO:0000313" key="2">
    <source>
        <dbReference type="Proteomes" id="UP001597520"/>
    </source>
</evidence>
<name>A0ABW5SYR8_9BACI</name>
<dbReference type="InterPro" id="IPR010064">
    <property type="entry name" value="HK97-gp10_tail"/>
</dbReference>
<evidence type="ECO:0000313" key="1">
    <source>
        <dbReference type="EMBL" id="MFD2704237.1"/>
    </source>
</evidence>
<protein>
    <submittedName>
        <fullName evidence="1">HK97 gp10 family phage protein</fullName>
    </submittedName>
</protein>
<organism evidence="1 2">
    <name type="scientific">Salibacterium lacus</name>
    <dbReference type="NCBI Taxonomy" id="1898109"/>
    <lineage>
        <taxon>Bacteria</taxon>
        <taxon>Bacillati</taxon>
        <taxon>Bacillota</taxon>
        <taxon>Bacilli</taxon>
        <taxon>Bacillales</taxon>
        <taxon>Bacillaceae</taxon>
    </lineage>
</organism>
<dbReference type="Pfam" id="PF04883">
    <property type="entry name" value="HK97-gp10_like"/>
    <property type="match status" value="1"/>
</dbReference>
<proteinExistence type="predicted"/>
<gene>
    <name evidence="1" type="ORF">ACFSUB_02055</name>
</gene>
<sequence length="87" mass="9643">MITKRGDITFEKAIERFEQQIIDEVKRIVAETTEIIVSEAKALAPVDEGNLRRSIEPEYDNDGLSAMITVGAEYGIKRMSSLLVTAG</sequence>
<accession>A0ABW5SYR8</accession>
<dbReference type="Proteomes" id="UP001597520">
    <property type="component" value="Unassembled WGS sequence"/>
</dbReference>
<dbReference type="EMBL" id="JBHUML010000002">
    <property type="protein sequence ID" value="MFD2704237.1"/>
    <property type="molecule type" value="Genomic_DNA"/>
</dbReference>